<keyword evidence="2" id="KW-0812">Transmembrane</keyword>
<dbReference type="HOGENOM" id="CLU_058864_0_0_1"/>
<reference evidence="6" key="1">
    <citation type="journal article" date="2014" name="Genome Announc.">
        <title>Draft genome sequence of the formaldehyde-resistant fungus Byssochlamys spectabilis No. 5 (anamorph Paecilomyces variotii No. 5) (NBRC109023).</title>
        <authorList>
            <person name="Oka T."/>
            <person name="Ekino K."/>
            <person name="Fukuda K."/>
            <person name="Nomura Y."/>
        </authorList>
    </citation>
    <scope>NUCLEOTIDE SEQUENCE [LARGE SCALE GENOMIC DNA]</scope>
    <source>
        <strain evidence="6">No. 5 / NBRC 109023</strain>
    </source>
</reference>
<dbReference type="InterPro" id="IPR055561">
    <property type="entry name" value="DUF7137"/>
</dbReference>
<dbReference type="Proteomes" id="UP000018001">
    <property type="component" value="Unassembled WGS sequence"/>
</dbReference>
<evidence type="ECO:0000256" key="1">
    <source>
        <dbReference type="SAM" id="MobiDB-lite"/>
    </source>
</evidence>
<dbReference type="PANTHER" id="PTHR42028:SF1">
    <property type="entry name" value="YALI0E30657P"/>
    <property type="match status" value="1"/>
</dbReference>
<feature type="compositionally biased region" description="Low complexity" evidence="1">
    <location>
        <begin position="47"/>
        <end position="56"/>
    </location>
</feature>
<feature type="chain" id="PRO_5004736377" description="DUF7137 domain-containing protein" evidence="3">
    <location>
        <begin position="23"/>
        <end position="288"/>
    </location>
</feature>
<dbReference type="OrthoDB" id="2435509at2759"/>
<name>V5I1F1_BYSSN</name>
<sequence length="288" mass="30394">MRSFAFISVLCTLLVLATFSAAWPWPQGDSLRHGFLVGKRAEKAAETSAAATQTAKNTAEKTDTAKQTGTASATGTNTAKETGKQTGKASGTKTGTAKGTTTASSTSSISIDPRLGPGGISMITPSANAQSSYYKIGEYITFKWNYTSLSITPSAINVIASCSLNSETYTISHNMSVHPTGAVTWDTGKYQATATVPLLTASYTLIVYDVDSNPSAVASAGHLGTDNQYIFGMYLPQPYTPLNSYECVTCSGALSDMERQALGFLFTMATITVFSFTWFAGGFGFFST</sequence>
<keyword evidence="6" id="KW-1185">Reference proteome</keyword>
<feature type="signal peptide" evidence="3">
    <location>
        <begin position="1"/>
        <end position="22"/>
    </location>
</feature>
<keyword evidence="2" id="KW-1133">Transmembrane helix</keyword>
<dbReference type="PANTHER" id="PTHR42028">
    <property type="entry name" value="CHROMOSOME 1, WHOLE GENOME SHOTGUN SEQUENCE"/>
    <property type="match status" value="1"/>
</dbReference>
<keyword evidence="3" id="KW-0732">Signal</keyword>
<evidence type="ECO:0000259" key="4">
    <source>
        <dbReference type="Pfam" id="PF23585"/>
    </source>
</evidence>
<proteinExistence type="predicted"/>
<dbReference type="AlphaFoldDB" id="V5I1F1"/>
<dbReference type="eggNOG" id="ENOG502S1CS">
    <property type="taxonomic scope" value="Eukaryota"/>
</dbReference>
<gene>
    <name evidence="5" type="ORF">PVAR5_5161</name>
</gene>
<keyword evidence="2" id="KW-0472">Membrane</keyword>
<protein>
    <recommendedName>
        <fullName evidence="4">DUF7137 domain-containing protein</fullName>
    </recommendedName>
</protein>
<dbReference type="Pfam" id="PF23585">
    <property type="entry name" value="DUF7137"/>
    <property type="match status" value="1"/>
</dbReference>
<accession>V5I1F1</accession>
<evidence type="ECO:0000313" key="5">
    <source>
        <dbReference type="EMBL" id="GAD96505.1"/>
    </source>
</evidence>
<comment type="caution">
    <text evidence="5">The sequence shown here is derived from an EMBL/GenBank/DDBJ whole genome shotgun (WGS) entry which is preliminary data.</text>
</comment>
<feature type="compositionally biased region" description="Low complexity" evidence="1">
    <location>
        <begin position="68"/>
        <end position="108"/>
    </location>
</feature>
<evidence type="ECO:0000256" key="3">
    <source>
        <dbReference type="SAM" id="SignalP"/>
    </source>
</evidence>
<feature type="transmembrane region" description="Helical" evidence="2">
    <location>
        <begin position="261"/>
        <end position="286"/>
    </location>
</feature>
<feature type="region of interest" description="Disordered" evidence="1">
    <location>
        <begin position="47"/>
        <end position="112"/>
    </location>
</feature>
<dbReference type="EMBL" id="BAUL01000167">
    <property type="protein sequence ID" value="GAD96505.1"/>
    <property type="molecule type" value="Genomic_DNA"/>
</dbReference>
<organism evidence="5 6">
    <name type="scientific">Byssochlamys spectabilis (strain No. 5 / NBRC 109023)</name>
    <name type="common">Paecilomyces variotii</name>
    <dbReference type="NCBI Taxonomy" id="1356009"/>
    <lineage>
        <taxon>Eukaryota</taxon>
        <taxon>Fungi</taxon>
        <taxon>Dikarya</taxon>
        <taxon>Ascomycota</taxon>
        <taxon>Pezizomycotina</taxon>
        <taxon>Eurotiomycetes</taxon>
        <taxon>Eurotiomycetidae</taxon>
        <taxon>Eurotiales</taxon>
        <taxon>Thermoascaceae</taxon>
        <taxon>Paecilomyces</taxon>
    </lineage>
</organism>
<feature type="domain" description="DUF7137" evidence="4">
    <location>
        <begin position="116"/>
        <end position="249"/>
    </location>
</feature>
<evidence type="ECO:0000313" key="6">
    <source>
        <dbReference type="Proteomes" id="UP000018001"/>
    </source>
</evidence>
<evidence type="ECO:0000256" key="2">
    <source>
        <dbReference type="SAM" id="Phobius"/>
    </source>
</evidence>
<dbReference type="InParanoid" id="V5I1F1"/>